<evidence type="ECO:0000256" key="8">
    <source>
        <dbReference type="ARBA" id="ARBA00023136"/>
    </source>
</evidence>
<dbReference type="InterPro" id="IPR048631">
    <property type="entry name" value="SecD_1st"/>
</dbReference>
<dbReference type="RefSeq" id="WP_089748978.1">
    <property type="nucleotide sequence ID" value="NZ_FOOG01000001.1"/>
</dbReference>
<comment type="subunit">
    <text evidence="12">Forms a complex with SecF. Part of the essential Sec protein translocation apparatus which comprises SecA, SecYEG and auxiliary proteins SecDF. Other proteins may also be involved.</text>
</comment>
<dbReference type="Pfam" id="PF02355">
    <property type="entry name" value="SecD_SecF_C"/>
    <property type="match status" value="2"/>
</dbReference>
<protein>
    <recommendedName>
        <fullName evidence="12 13">Multifunctional fusion protein</fullName>
    </recommendedName>
    <domain>
        <recommendedName>
            <fullName evidence="12">Protein translocase subunit SecD</fullName>
        </recommendedName>
    </domain>
    <domain>
        <recommendedName>
            <fullName evidence="13">Protein-export membrane protein SecF</fullName>
        </recommendedName>
    </domain>
</protein>
<dbReference type="AlphaFoldDB" id="A0A1I2JIP4"/>
<dbReference type="NCBIfam" id="TIGR00916">
    <property type="entry name" value="2A0604s01"/>
    <property type="match status" value="2"/>
</dbReference>
<dbReference type="Proteomes" id="UP000198897">
    <property type="component" value="Unassembled WGS sequence"/>
</dbReference>
<dbReference type="InterPro" id="IPR022813">
    <property type="entry name" value="SecD/SecF_arch_bac"/>
</dbReference>
<feature type="transmembrane region" description="Helical" evidence="12">
    <location>
        <begin position="629"/>
        <end position="650"/>
    </location>
</feature>
<comment type="similarity">
    <text evidence="10">In the C-terminal section; belongs to the SecD/SecF family. SecF subfamily.</text>
</comment>
<dbReference type="InterPro" id="IPR055344">
    <property type="entry name" value="SecD_SecF_C_bact"/>
</dbReference>
<feature type="transmembrane region" description="Helical" evidence="12">
    <location>
        <begin position="463"/>
        <end position="483"/>
    </location>
</feature>
<dbReference type="InterPro" id="IPR005665">
    <property type="entry name" value="SecF_bac"/>
</dbReference>
<dbReference type="InterPro" id="IPR048634">
    <property type="entry name" value="SecD_SecF_C"/>
</dbReference>
<keyword evidence="8 12" id="KW-0472">Membrane</keyword>
<evidence type="ECO:0000259" key="14">
    <source>
        <dbReference type="Pfam" id="PF02355"/>
    </source>
</evidence>
<evidence type="ECO:0000256" key="2">
    <source>
        <dbReference type="ARBA" id="ARBA00022448"/>
    </source>
</evidence>
<dbReference type="HAMAP" id="MF_01464_B">
    <property type="entry name" value="SecF_B"/>
    <property type="match status" value="1"/>
</dbReference>
<accession>A0A1I2JIP4</accession>
<comment type="similarity">
    <text evidence="13">Belongs to the SecD/SecF family. SecF subfamily.</text>
</comment>
<feature type="transmembrane region" description="Helical" evidence="12">
    <location>
        <begin position="290"/>
        <end position="307"/>
    </location>
</feature>
<dbReference type="Pfam" id="PF21760">
    <property type="entry name" value="SecD_1st"/>
    <property type="match status" value="1"/>
</dbReference>
<comment type="subunit">
    <text evidence="13">Forms a complex with SecD. Part of the essential Sec protein translocation apparatus which comprises SecA, SecYEG and auxiliary proteins SecDF. Other proteins may also be involved.</text>
</comment>
<comment type="similarity">
    <text evidence="11">In the N-terminal section; belongs to the SecD/SecF family. SecD subfamily.</text>
</comment>
<feature type="domain" description="Protein export membrane protein SecD/SecF C-terminal" evidence="14">
    <location>
        <begin position="560"/>
        <end position="736"/>
    </location>
</feature>
<comment type="subcellular location">
    <subcellularLocation>
        <location evidence="1 12">Cell membrane</location>
        <topology evidence="1 12">Multi-pass membrane protein</topology>
    </subcellularLocation>
</comment>
<evidence type="ECO:0000256" key="5">
    <source>
        <dbReference type="ARBA" id="ARBA00022927"/>
    </source>
</evidence>
<comment type="caution">
    <text evidence="12">Lacks conserved residue(s) required for the propagation of feature annotation.</text>
</comment>
<dbReference type="NCBIfam" id="NF009581">
    <property type="entry name" value="PRK13024.1-1"/>
    <property type="match status" value="1"/>
</dbReference>
<dbReference type="FunFam" id="1.20.1640.10:FF:000004">
    <property type="entry name" value="Protein translocase subunit SecD"/>
    <property type="match status" value="1"/>
</dbReference>
<proteinExistence type="inferred from homology"/>
<evidence type="ECO:0000313" key="18">
    <source>
        <dbReference type="Proteomes" id="UP000198897"/>
    </source>
</evidence>
<feature type="domain" description="SecDF P1 head subdomain" evidence="16">
    <location>
        <begin position="124"/>
        <end position="244"/>
    </location>
</feature>
<comment type="function">
    <text evidence="9 12">Part of the Sec protein translocase complex. Interacts with the SecYEG preprotein conducting channel. SecDF uses the proton motive force (PMF) to complete protein translocation after the ATP-dependent function of SecA.</text>
</comment>
<evidence type="ECO:0000256" key="12">
    <source>
        <dbReference type="HAMAP-Rule" id="MF_01463"/>
    </source>
</evidence>
<feature type="domain" description="Protein export membrane protein SecD/SecF C-terminal" evidence="14">
    <location>
        <begin position="245"/>
        <end position="410"/>
    </location>
</feature>
<dbReference type="OrthoDB" id="9805019at2"/>
<dbReference type="NCBIfam" id="TIGR01129">
    <property type="entry name" value="secD"/>
    <property type="match status" value="1"/>
</dbReference>
<feature type="domain" description="Protein translocase subunit SecDF P1" evidence="15">
    <location>
        <begin position="63"/>
        <end position="119"/>
    </location>
</feature>
<evidence type="ECO:0000256" key="9">
    <source>
        <dbReference type="ARBA" id="ARBA00059018"/>
    </source>
</evidence>
<dbReference type="PANTHER" id="PTHR30081">
    <property type="entry name" value="PROTEIN-EXPORT MEMBRANE PROTEIN SEC"/>
    <property type="match status" value="1"/>
</dbReference>
<feature type="transmembrane region" description="Helical" evidence="12">
    <location>
        <begin position="600"/>
        <end position="623"/>
    </location>
</feature>
<keyword evidence="3 12" id="KW-1003">Cell membrane</keyword>
<feature type="transmembrane region" description="Helical" evidence="12">
    <location>
        <begin position="361"/>
        <end position="382"/>
    </location>
</feature>
<keyword evidence="4 12" id="KW-0812">Transmembrane</keyword>
<keyword evidence="18" id="KW-1185">Reference proteome</keyword>
<dbReference type="GO" id="GO:0006605">
    <property type="term" value="P:protein targeting"/>
    <property type="evidence" value="ECO:0007669"/>
    <property type="project" value="UniProtKB-UniRule"/>
</dbReference>
<dbReference type="InterPro" id="IPR022645">
    <property type="entry name" value="SecD/SecF_bac"/>
</dbReference>
<keyword evidence="5 12" id="KW-0653">Protein transport</keyword>
<dbReference type="GO" id="GO:0015450">
    <property type="term" value="F:protein-transporting ATPase activity"/>
    <property type="evidence" value="ECO:0007669"/>
    <property type="project" value="InterPro"/>
</dbReference>
<evidence type="ECO:0000256" key="13">
    <source>
        <dbReference type="HAMAP-Rule" id="MF_01464"/>
    </source>
</evidence>
<dbReference type="InterPro" id="IPR022646">
    <property type="entry name" value="SecD/SecF_CS"/>
</dbReference>
<reference evidence="18" key="1">
    <citation type="submission" date="2016-10" db="EMBL/GenBank/DDBJ databases">
        <authorList>
            <person name="Varghese N."/>
            <person name="Submissions S."/>
        </authorList>
    </citation>
    <scope>NUCLEOTIDE SEQUENCE [LARGE SCALE GENOMIC DNA]</scope>
    <source>
        <strain evidence="18">FP5</strain>
    </source>
</reference>
<sequence length="758" mass="82895">MVKRGRIVAFFLVVLLLAATIGTTVTGVTKNINLGLDLQGGFEILYDVEPLNEDQEVNDNVLEATVESLNRRVNTLGISETNISIEDGGRIRVQLAGIQDQQEARDLLATTAELSFRGANGEEYLDGSDLVEGSAQQTYDQNNAPAVSLGVKDPGKFYDVSEEVVNTPDDPNTPYPEDVLVIWLDYDEETSFAEEYGKADPAYLSAPRFPDGPVRSSTVQITGDFTVESAKELADLLNAGSLPVNLEETYSTSVGAQFGEQAMNKTIVAGAIGIATIFLFMMAYYRFPGIIAVVTLTAYVYLILVVFEAMNGVLTLPGIAALILGVGMAVDANIITYERIKEELKAGKSVMSAFKAGNKRSLATILDANITTLIAATVLFIFGTSSVKGFATMLIVSILVSFITAVYGTRLLMGLWVKSRFLNKRPKWFGVKQEDIHSLEDGEEVEATVMNRRFDFVGLRKRFFAISIILIAAGILALAVFRLNLGIDFTSGSRVSILSDGNINASQVEETMEEEFNVIPKKVVISGDNDEIAVARFDSELSKDKVGEIQSYYEDEFGNTPNVSTVSPVVGQELAKNAALAVLYASIGIIIYVTIRFEFFFAMTAIIALLHDAFFIIALFSLTRLEFDITIIAAILTIVGYSVNDTIVTFDRIRENLKLKKKVKSFKELAKVVNDSLMQTLARSINTVITVIFAAIMLMLFGASSITNFAFALVVGLLAGTYSSLFIASQLWLIWRGKNIKDNPIQFVKKKKTDGPQV</sequence>
<feature type="transmembrane region" description="Helical" evidence="12">
    <location>
        <begin position="709"/>
        <end position="735"/>
    </location>
</feature>
<gene>
    <name evidence="13" type="primary">secF</name>
    <name evidence="12" type="synonym">secD</name>
    <name evidence="17" type="ORF">SAMN05216353_10139</name>
</gene>
<feature type="transmembrane region" description="Helical" evidence="12">
    <location>
        <begin position="574"/>
        <end position="593"/>
    </location>
</feature>
<keyword evidence="2 12" id="KW-0813">Transport</keyword>
<dbReference type="EMBL" id="FOOG01000001">
    <property type="protein sequence ID" value="SFF52696.1"/>
    <property type="molecule type" value="Genomic_DNA"/>
</dbReference>
<dbReference type="PRINTS" id="PR01755">
    <property type="entry name" value="SECFTRNLCASE"/>
</dbReference>
<dbReference type="InterPro" id="IPR054384">
    <property type="entry name" value="SecDF_P1_head"/>
</dbReference>
<keyword evidence="7 12" id="KW-0811">Translocation</keyword>
<evidence type="ECO:0000256" key="6">
    <source>
        <dbReference type="ARBA" id="ARBA00022989"/>
    </source>
</evidence>
<dbReference type="Gene3D" id="3.30.70.3220">
    <property type="match status" value="1"/>
</dbReference>
<dbReference type="NCBIfam" id="TIGR00966">
    <property type="entry name" value="transloc_SecF"/>
    <property type="match status" value="1"/>
</dbReference>
<dbReference type="PANTHER" id="PTHR30081:SF1">
    <property type="entry name" value="PROTEIN TRANSLOCASE SUBUNIT SECD"/>
    <property type="match status" value="1"/>
</dbReference>
<evidence type="ECO:0000259" key="16">
    <source>
        <dbReference type="Pfam" id="PF22599"/>
    </source>
</evidence>
<evidence type="ECO:0000256" key="11">
    <source>
        <dbReference type="ARBA" id="ARBA00061053"/>
    </source>
</evidence>
<dbReference type="HAMAP" id="MF_01463_B">
    <property type="entry name" value="SecD_B"/>
    <property type="match status" value="1"/>
</dbReference>
<feature type="transmembrane region" description="Helical" evidence="12">
    <location>
        <begin position="319"/>
        <end position="340"/>
    </location>
</feature>
<organism evidence="17 18">
    <name type="scientific">Halobacillus alkaliphilus</name>
    <dbReference type="NCBI Taxonomy" id="396056"/>
    <lineage>
        <taxon>Bacteria</taxon>
        <taxon>Bacillati</taxon>
        <taxon>Bacillota</taxon>
        <taxon>Bacilli</taxon>
        <taxon>Bacillales</taxon>
        <taxon>Bacillaceae</taxon>
        <taxon>Halobacillus</taxon>
    </lineage>
</organism>
<evidence type="ECO:0000256" key="4">
    <source>
        <dbReference type="ARBA" id="ARBA00022692"/>
    </source>
</evidence>
<evidence type="ECO:0000313" key="17">
    <source>
        <dbReference type="EMBL" id="SFF52696.1"/>
    </source>
</evidence>
<name>A0A1I2JIP4_9BACI</name>
<dbReference type="InterPro" id="IPR005791">
    <property type="entry name" value="SecD"/>
</dbReference>
<evidence type="ECO:0000256" key="3">
    <source>
        <dbReference type="ARBA" id="ARBA00022475"/>
    </source>
</evidence>
<feature type="transmembrane region" description="Helical" evidence="12">
    <location>
        <begin position="394"/>
        <end position="417"/>
    </location>
</feature>
<dbReference type="GO" id="GO:0005886">
    <property type="term" value="C:plasma membrane"/>
    <property type="evidence" value="ECO:0007669"/>
    <property type="project" value="UniProtKB-SubCell"/>
</dbReference>
<comment type="similarity">
    <text evidence="12">Belongs to the SecD/SecF family. SecD subfamily.</text>
</comment>
<evidence type="ECO:0000256" key="10">
    <source>
        <dbReference type="ARBA" id="ARBA00060856"/>
    </source>
</evidence>
<evidence type="ECO:0000256" key="7">
    <source>
        <dbReference type="ARBA" id="ARBA00023010"/>
    </source>
</evidence>
<feature type="transmembrane region" description="Helical" evidence="12">
    <location>
        <begin position="267"/>
        <end position="285"/>
    </location>
</feature>
<dbReference type="FunFam" id="1.20.1640.10:FF:000024">
    <property type="entry name" value="Multifunctional fusion protein"/>
    <property type="match status" value="1"/>
</dbReference>
<dbReference type="GO" id="GO:0065002">
    <property type="term" value="P:intracellular protein transmembrane transport"/>
    <property type="evidence" value="ECO:0007669"/>
    <property type="project" value="UniProtKB-UniRule"/>
</dbReference>
<evidence type="ECO:0000256" key="1">
    <source>
        <dbReference type="ARBA" id="ARBA00004651"/>
    </source>
</evidence>
<dbReference type="GO" id="GO:0043952">
    <property type="term" value="P:protein transport by the Sec complex"/>
    <property type="evidence" value="ECO:0007669"/>
    <property type="project" value="UniProtKB-UniRule"/>
</dbReference>
<dbReference type="Pfam" id="PF22599">
    <property type="entry name" value="SecDF_P1_head"/>
    <property type="match status" value="1"/>
</dbReference>
<dbReference type="Pfam" id="PF07549">
    <property type="entry name" value="Sec_GG"/>
    <property type="match status" value="1"/>
</dbReference>
<dbReference type="Gene3D" id="1.20.1640.10">
    <property type="entry name" value="Multidrug efflux transporter AcrB transmembrane domain"/>
    <property type="match status" value="2"/>
</dbReference>
<keyword evidence="6 12" id="KW-1133">Transmembrane helix</keyword>
<evidence type="ECO:0000259" key="15">
    <source>
        <dbReference type="Pfam" id="PF21760"/>
    </source>
</evidence>
<feature type="transmembrane region" description="Helical" evidence="12">
    <location>
        <begin position="685"/>
        <end position="703"/>
    </location>
</feature>
<dbReference type="SUPFAM" id="SSF82866">
    <property type="entry name" value="Multidrug efflux transporter AcrB transmembrane domain"/>
    <property type="match status" value="2"/>
</dbReference>